<keyword evidence="3" id="KW-0547">Nucleotide-binding</keyword>
<dbReference type="Proteomes" id="UP000741282">
    <property type="component" value="Unassembled WGS sequence"/>
</dbReference>
<organism evidence="12 13">
    <name type="scientific">Candidatus Dojkabacteria bacterium</name>
    <dbReference type="NCBI Taxonomy" id="2099670"/>
    <lineage>
        <taxon>Bacteria</taxon>
        <taxon>Candidatus Dojkabacteria</taxon>
    </lineage>
</organism>
<dbReference type="GO" id="GO:0009252">
    <property type="term" value="P:peptidoglycan biosynthetic process"/>
    <property type="evidence" value="ECO:0007669"/>
    <property type="project" value="UniProtKB-KW"/>
</dbReference>
<dbReference type="SUPFAM" id="SSF53623">
    <property type="entry name" value="MurD-like peptide ligases, catalytic domain"/>
    <property type="match status" value="1"/>
</dbReference>
<feature type="domain" description="Mur ligase N-terminal catalytic" evidence="9">
    <location>
        <begin position="3"/>
        <end position="101"/>
    </location>
</feature>
<keyword evidence="4" id="KW-0067">ATP-binding</keyword>
<dbReference type="Pfam" id="PF08245">
    <property type="entry name" value="Mur_ligase_M"/>
    <property type="match status" value="1"/>
</dbReference>
<keyword evidence="6" id="KW-0573">Peptidoglycan synthesis</keyword>
<dbReference type="PANTHER" id="PTHR43445:SF5">
    <property type="entry name" value="UDP-N-ACETYLMURAMATE--L-ALANYL-GAMMA-D-GLUTAMYL-MESO-2,6-DIAMINOHEPTANDIOATE LIGASE"/>
    <property type="match status" value="1"/>
</dbReference>
<evidence type="ECO:0008006" key="14">
    <source>
        <dbReference type="Google" id="ProtNLM"/>
    </source>
</evidence>
<dbReference type="InterPro" id="IPR013221">
    <property type="entry name" value="Mur_ligase_cen"/>
</dbReference>
<keyword evidence="8" id="KW-0961">Cell wall biogenesis/degradation</keyword>
<evidence type="ECO:0000256" key="5">
    <source>
        <dbReference type="ARBA" id="ARBA00022960"/>
    </source>
</evidence>
<dbReference type="GO" id="GO:0016881">
    <property type="term" value="F:acid-amino acid ligase activity"/>
    <property type="evidence" value="ECO:0007669"/>
    <property type="project" value="InterPro"/>
</dbReference>
<dbReference type="Gene3D" id="3.90.190.20">
    <property type="entry name" value="Mur ligase, C-terminal domain"/>
    <property type="match status" value="1"/>
</dbReference>
<dbReference type="InterPro" id="IPR000713">
    <property type="entry name" value="Mur_ligase_N"/>
</dbReference>
<keyword evidence="2" id="KW-0132">Cell division</keyword>
<dbReference type="GO" id="GO:0051301">
    <property type="term" value="P:cell division"/>
    <property type="evidence" value="ECO:0007669"/>
    <property type="project" value="UniProtKB-KW"/>
</dbReference>
<dbReference type="GO" id="GO:0005524">
    <property type="term" value="F:ATP binding"/>
    <property type="evidence" value="ECO:0007669"/>
    <property type="project" value="UniProtKB-KW"/>
</dbReference>
<keyword evidence="1" id="KW-0436">Ligase</keyword>
<dbReference type="InterPro" id="IPR036565">
    <property type="entry name" value="Mur-like_cat_sf"/>
</dbReference>
<keyword evidence="7" id="KW-0131">Cell cycle</keyword>
<dbReference type="Gene3D" id="3.40.1190.10">
    <property type="entry name" value="Mur-like, catalytic domain"/>
    <property type="match status" value="1"/>
</dbReference>
<evidence type="ECO:0000256" key="8">
    <source>
        <dbReference type="ARBA" id="ARBA00023316"/>
    </source>
</evidence>
<dbReference type="PANTHER" id="PTHR43445">
    <property type="entry name" value="UDP-N-ACETYLMURAMATE--L-ALANINE LIGASE-RELATED"/>
    <property type="match status" value="1"/>
</dbReference>
<proteinExistence type="predicted"/>
<comment type="caution">
    <text evidence="12">The sequence shown here is derived from an EMBL/GenBank/DDBJ whole genome shotgun (WGS) entry which is preliminary data.</text>
</comment>
<evidence type="ECO:0000313" key="12">
    <source>
        <dbReference type="EMBL" id="MCA9376778.1"/>
    </source>
</evidence>
<dbReference type="InterPro" id="IPR050061">
    <property type="entry name" value="MurCDEF_pg_biosynth"/>
</dbReference>
<dbReference type="SUPFAM" id="SSF51984">
    <property type="entry name" value="MurCD N-terminal domain"/>
    <property type="match status" value="1"/>
</dbReference>
<reference evidence="12" key="2">
    <citation type="journal article" date="2021" name="Microbiome">
        <title>Successional dynamics and alternative stable states in a saline activated sludge microbial community over 9 years.</title>
        <authorList>
            <person name="Wang Y."/>
            <person name="Ye J."/>
            <person name="Ju F."/>
            <person name="Liu L."/>
            <person name="Boyd J.A."/>
            <person name="Deng Y."/>
            <person name="Parks D.H."/>
            <person name="Jiang X."/>
            <person name="Yin X."/>
            <person name="Woodcroft B.J."/>
            <person name="Tyson G.W."/>
            <person name="Hugenholtz P."/>
            <person name="Polz M.F."/>
            <person name="Zhang T."/>
        </authorList>
    </citation>
    <scope>NUCLEOTIDE SEQUENCE</scope>
    <source>
        <strain evidence="12">HKST-UBA17</strain>
    </source>
</reference>
<evidence type="ECO:0000256" key="2">
    <source>
        <dbReference type="ARBA" id="ARBA00022618"/>
    </source>
</evidence>
<sequence length="474" mass="52684">MKKVHFIGIVASAIAPIAIMMKEKGWDVTGSDEGVFEPALSLLNNAGVKWYEGYSAERVHGCDLVIIGGGPLMKDPNNPEYLEALRLGLPTKGYYYALQEYVIKDRSIVIAGSYGKTTTSGMVNWILECAGMNPSFMIGGKPGNFTTGVRSTDSDISCLEGDEFVSVFNMDMEPRFIYYKPKYTLISASKWDHMNVYPTEKSYTDAFLKLVKLTKQNDGVLYLCGSGTNNDLLERSASEIDLRVVTYMIDGKEALLEQDPEYRAKISDVSIKGTTFEVYHKALSLGEFTTTQIGTHNVENSLGAITVCHDLGVPLEKIKEGIKSFKGIKRRLEIIGNNSKGALVIDDFAHSAMKAEASLSALRQSYPSQKIIAVYFPRPSARENREELNFYKGAFNKADLVIIPRILVKRSTPKDQRIYGKDIVEAIKSTQPAVEYFPMDDDLINKLLNESSDNTVIVFMSASGWGRVIDEVLR</sequence>
<dbReference type="InterPro" id="IPR004101">
    <property type="entry name" value="Mur_ligase_C"/>
</dbReference>
<evidence type="ECO:0000256" key="3">
    <source>
        <dbReference type="ARBA" id="ARBA00022741"/>
    </source>
</evidence>
<dbReference type="Pfam" id="PF01225">
    <property type="entry name" value="Mur_ligase"/>
    <property type="match status" value="1"/>
</dbReference>
<protein>
    <recommendedName>
        <fullName evidence="14">UDP-N-acetylmuramate:L-alanyl-gamma-D-glutamyl-meso-diaminopimelate ligase</fullName>
    </recommendedName>
</protein>
<keyword evidence="5" id="KW-0133">Cell shape</keyword>
<accession>A0A955I505</accession>
<evidence type="ECO:0000256" key="4">
    <source>
        <dbReference type="ARBA" id="ARBA00022840"/>
    </source>
</evidence>
<dbReference type="AlphaFoldDB" id="A0A955I505"/>
<evidence type="ECO:0000259" key="9">
    <source>
        <dbReference type="Pfam" id="PF01225"/>
    </source>
</evidence>
<dbReference type="Gene3D" id="3.40.50.720">
    <property type="entry name" value="NAD(P)-binding Rossmann-like Domain"/>
    <property type="match status" value="1"/>
</dbReference>
<dbReference type="GO" id="GO:0071555">
    <property type="term" value="P:cell wall organization"/>
    <property type="evidence" value="ECO:0007669"/>
    <property type="project" value="UniProtKB-KW"/>
</dbReference>
<evidence type="ECO:0000256" key="7">
    <source>
        <dbReference type="ARBA" id="ARBA00023306"/>
    </source>
</evidence>
<evidence type="ECO:0000256" key="6">
    <source>
        <dbReference type="ARBA" id="ARBA00022984"/>
    </source>
</evidence>
<evidence type="ECO:0000259" key="11">
    <source>
        <dbReference type="Pfam" id="PF08245"/>
    </source>
</evidence>
<dbReference type="SUPFAM" id="SSF53244">
    <property type="entry name" value="MurD-like peptide ligases, peptide-binding domain"/>
    <property type="match status" value="1"/>
</dbReference>
<reference evidence="12" key="1">
    <citation type="submission" date="2020-04" db="EMBL/GenBank/DDBJ databases">
        <authorList>
            <person name="Zhang T."/>
        </authorList>
    </citation>
    <scope>NUCLEOTIDE SEQUENCE</scope>
    <source>
        <strain evidence="12">HKST-UBA17</strain>
    </source>
</reference>
<dbReference type="GO" id="GO:0008360">
    <property type="term" value="P:regulation of cell shape"/>
    <property type="evidence" value="ECO:0007669"/>
    <property type="project" value="UniProtKB-KW"/>
</dbReference>
<dbReference type="InterPro" id="IPR036615">
    <property type="entry name" value="Mur_ligase_C_dom_sf"/>
</dbReference>
<feature type="domain" description="Mur ligase central" evidence="11">
    <location>
        <begin position="110"/>
        <end position="307"/>
    </location>
</feature>
<gene>
    <name evidence="12" type="ORF">KC685_02565</name>
</gene>
<name>A0A955I505_9BACT</name>
<dbReference type="EMBL" id="JAGQLN010000007">
    <property type="protein sequence ID" value="MCA9376778.1"/>
    <property type="molecule type" value="Genomic_DNA"/>
</dbReference>
<dbReference type="Pfam" id="PF02875">
    <property type="entry name" value="Mur_ligase_C"/>
    <property type="match status" value="1"/>
</dbReference>
<evidence type="ECO:0000313" key="13">
    <source>
        <dbReference type="Proteomes" id="UP000741282"/>
    </source>
</evidence>
<evidence type="ECO:0000256" key="1">
    <source>
        <dbReference type="ARBA" id="ARBA00022598"/>
    </source>
</evidence>
<evidence type="ECO:0000259" key="10">
    <source>
        <dbReference type="Pfam" id="PF02875"/>
    </source>
</evidence>
<feature type="domain" description="Mur ligase C-terminal" evidence="10">
    <location>
        <begin position="330"/>
        <end position="462"/>
    </location>
</feature>